<evidence type="ECO:0000313" key="2">
    <source>
        <dbReference type="EMBL" id="VVC25449.1"/>
    </source>
</evidence>
<dbReference type="PANTHER" id="PTHR16161">
    <property type="entry name" value="TRANSCRIPTIONAL PROTEIN SWT1"/>
    <property type="match status" value="1"/>
</dbReference>
<keyword evidence="3" id="KW-1185">Reference proteome</keyword>
<accession>A0A5E4M0A2</accession>
<evidence type="ECO:0000259" key="1">
    <source>
        <dbReference type="SMART" id="SM00670"/>
    </source>
</evidence>
<reference evidence="2 3" key="1">
    <citation type="submission" date="2019-08" db="EMBL/GenBank/DDBJ databases">
        <authorList>
            <person name="Alioto T."/>
            <person name="Alioto T."/>
            <person name="Gomez Garrido J."/>
        </authorList>
    </citation>
    <scope>NUCLEOTIDE SEQUENCE [LARGE SCALE GENOMIC DNA]</scope>
</reference>
<dbReference type="EMBL" id="CABPRJ010000013">
    <property type="protein sequence ID" value="VVC25449.1"/>
    <property type="molecule type" value="Genomic_DNA"/>
</dbReference>
<dbReference type="InterPro" id="IPR029060">
    <property type="entry name" value="PIN-like_dom_sf"/>
</dbReference>
<protein>
    <submittedName>
        <fullName evidence="2">PIN domain,PIN domain-like</fullName>
    </submittedName>
</protein>
<dbReference type="SUPFAM" id="SSF88723">
    <property type="entry name" value="PIN domain-like"/>
    <property type="match status" value="1"/>
</dbReference>
<evidence type="ECO:0000313" key="3">
    <source>
        <dbReference type="Proteomes" id="UP000325440"/>
    </source>
</evidence>
<organism evidence="2 3">
    <name type="scientific">Cinara cedri</name>
    <dbReference type="NCBI Taxonomy" id="506608"/>
    <lineage>
        <taxon>Eukaryota</taxon>
        <taxon>Metazoa</taxon>
        <taxon>Ecdysozoa</taxon>
        <taxon>Arthropoda</taxon>
        <taxon>Hexapoda</taxon>
        <taxon>Insecta</taxon>
        <taxon>Pterygota</taxon>
        <taxon>Neoptera</taxon>
        <taxon>Paraneoptera</taxon>
        <taxon>Hemiptera</taxon>
        <taxon>Sternorrhyncha</taxon>
        <taxon>Aphidomorpha</taxon>
        <taxon>Aphidoidea</taxon>
        <taxon>Aphididae</taxon>
        <taxon>Lachninae</taxon>
        <taxon>Cinara</taxon>
    </lineage>
</organism>
<gene>
    <name evidence="2" type="ORF">CINCED_3A002250</name>
</gene>
<dbReference type="GO" id="GO:0005634">
    <property type="term" value="C:nucleus"/>
    <property type="evidence" value="ECO:0007669"/>
    <property type="project" value="TreeGrafter"/>
</dbReference>
<dbReference type="AlphaFoldDB" id="A0A5E4M0A2"/>
<dbReference type="SMART" id="SM00670">
    <property type="entry name" value="PINc"/>
    <property type="match status" value="1"/>
</dbReference>
<sequence length="575" mass="65562">MDKKKNKRSVLEHSHHTTGYSIEFGDTTFQKTLEERIQAARIASSQTKQTKKQNSSRANLISTNNISSIVQNITVKNTVNNNNNNNNCDNNLYLQKKTKPSTFKINVESKANIFSSSNSTETESTSTNTNSILNTSYAFISSFKGGPMQRRLEAIKSKKLTNTNAFKCDDALESTKYSNNFSNQSDMIIKNHASKQCDINVNKYDEYNKKYPSSEIQLNTLSGHCDRTTINVSNTSNCTYNKATSVQNRLIKAKEDLKAKSILMTDQNNVSKTGTVKKQLSYTSVGNVYPDKKSPILNKTKTKRLNQKKMPISIIPTHKKNNSNVYKVTNNQQISIKQNNILVNSMISFNPPSGTVVFKKIDDLKQMELLNSFSFVMPHQNLENITKPDDDFMEWEDISEPDNIINSVNDLRKQNHDYEPMEWTPDTIMHSDNINHCLVIDTNIFLTNLKSIIYIIDQYFPDYGFLTIVLPWQVLQELDCMKKREDVIGYRAREATRWLLDVLSKNHPRLKGQPMTNKNKTLPDDAVLSCAIILKDRVNILNLVTDDKILSIKSEVNGIHVKNSNWLQNLVKVNS</sequence>
<dbReference type="InterPro" id="IPR052626">
    <property type="entry name" value="SWT1_Regulator"/>
</dbReference>
<dbReference type="InterPro" id="IPR002716">
    <property type="entry name" value="PIN_dom"/>
</dbReference>
<proteinExistence type="predicted"/>
<dbReference type="Pfam" id="PF13638">
    <property type="entry name" value="PIN_4"/>
    <property type="match status" value="1"/>
</dbReference>
<dbReference type="OrthoDB" id="548295at2759"/>
<name>A0A5E4M0A2_9HEMI</name>
<dbReference type="PANTHER" id="PTHR16161:SF0">
    <property type="entry name" value="TRANSCRIPTIONAL PROTEIN SWT1"/>
    <property type="match status" value="1"/>
</dbReference>
<feature type="domain" description="PIN" evidence="1">
    <location>
        <begin position="436"/>
        <end position="552"/>
    </location>
</feature>
<dbReference type="Proteomes" id="UP000325440">
    <property type="component" value="Unassembled WGS sequence"/>
</dbReference>
<dbReference type="Gene3D" id="3.40.50.1010">
    <property type="entry name" value="5'-nuclease"/>
    <property type="match status" value="1"/>
</dbReference>